<comment type="caution">
    <text evidence="1">The sequence shown here is derived from an EMBL/GenBank/DDBJ whole genome shotgun (WGS) entry which is preliminary data.</text>
</comment>
<evidence type="ECO:0000313" key="1">
    <source>
        <dbReference type="EMBL" id="GAI16058.1"/>
    </source>
</evidence>
<sequence>RAKDKADNQQFEYEISISSINFLMDKEVPNTDDIAYPNADWINLSGKPATFDWEGKLTDNLAGAATVQIQLTRLFEGDTYWWTESTWSSTTVKIIDAEYLSPKAVSPADWAHSMPKSQCHSDLVYKIKVRGYDASLPYGNEEAWDAGYEFIVDTTPPAFGRLVS</sequence>
<accession>X1LAG4</accession>
<protein>
    <submittedName>
        <fullName evidence="1">Uncharacterized protein</fullName>
    </submittedName>
</protein>
<feature type="non-terminal residue" evidence="1">
    <location>
        <position position="1"/>
    </location>
</feature>
<dbReference type="AlphaFoldDB" id="X1LAG4"/>
<reference evidence="1" key="1">
    <citation type="journal article" date="2014" name="Front. Microbiol.">
        <title>High frequency of phylogenetically diverse reductive dehalogenase-homologous genes in deep subseafloor sedimentary metagenomes.</title>
        <authorList>
            <person name="Kawai M."/>
            <person name="Futagami T."/>
            <person name="Toyoda A."/>
            <person name="Takaki Y."/>
            <person name="Nishi S."/>
            <person name="Hori S."/>
            <person name="Arai W."/>
            <person name="Tsubouchi T."/>
            <person name="Morono Y."/>
            <person name="Uchiyama I."/>
            <person name="Ito T."/>
            <person name="Fujiyama A."/>
            <person name="Inagaki F."/>
            <person name="Takami H."/>
        </authorList>
    </citation>
    <scope>NUCLEOTIDE SEQUENCE</scope>
    <source>
        <strain evidence="1">Expedition CK06-06</strain>
    </source>
</reference>
<organism evidence="1">
    <name type="scientific">marine sediment metagenome</name>
    <dbReference type="NCBI Taxonomy" id="412755"/>
    <lineage>
        <taxon>unclassified sequences</taxon>
        <taxon>metagenomes</taxon>
        <taxon>ecological metagenomes</taxon>
    </lineage>
</organism>
<dbReference type="EMBL" id="BARV01009435">
    <property type="protein sequence ID" value="GAI16058.1"/>
    <property type="molecule type" value="Genomic_DNA"/>
</dbReference>
<proteinExistence type="predicted"/>
<name>X1LAG4_9ZZZZ</name>
<gene>
    <name evidence="1" type="ORF">S06H3_18608</name>
</gene>